<name>A0A3N4M1Y1_9PEZI</name>
<accession>A0A3N4M1Y1</accession>
<organism evidence="2 3">
    <name type="scientific">Terfezia boudieri ATCC MYA-4762</name>
    <dbReference type="NCBI Taxonomy" id="1051890"/>
    <lineage>
        <taxon>Eukaryota</taxon>
        <taxon>Fungi</taxon>
        <taxon>Dikarya</taxon>
        <taxon>Ascomycota</taxon>
        <taxon>Pezizomycotina</taxon>
        <taxon>Pezizomycetes</taxon>
        <taxon>Pezizales</taxon>
        <taxon>Pezizaceae</taxon>
        <taxon>Terfezia</taxon>
    </lineage>
</organism>
<feature type="compositionally biased region" description="Polar residues" evidence="1">
    <location>
        <begin position="158"/>
        <end position="169"/>
    </location>
</feature>
<gene>
    <name evidence="2" type="ORF">L211DRAFT_845066</name>
</gene>
<keyword evidence="3" id="KW-1185">Reference proteome</keyword>
<feature type="region of interest" description="Disordered" evidence="1">
    <location>
        <begin position="508"/>
        <end position="596"/>
    </location>
</feature>
<dbReference type="Proteomes" id="UP000267821">
    <property type="component" value="Unassembled WGS sequence"/>
</dbReference>
<protein>
    <submittedName>
        <fullName evidence="2">Uncharacterized protein</fullName>
    </submittedName>
</protein>
<feature type="region of interest" description="Disordered" evidence="1">
    <location>
        <begin position="124"/>
        <end position="285"/>
    </location>
</feature>
<proteinExistence type="predicted"/>
<reference evidence="2 3" key="1">
    <citation type="journal article" date="2018" name="Nat. Ecol. Evol.">
        <title>Pezizomycetes genomes reveal the molecular basis of ectomycorrhizal truffle lifestyle.</title>
        <authorList>
            <person name="Murat C."/>
            <person name="Payen T."/>
            <person name="Noel B."/>
            <person name="Kuo A."/>
            <person name="Morin E."/>
            <person name="Chen J."/>
            <person name="Kohler A."/>
            <person name="Krizsan K."/>
            <person name="Balestrini R."/>
            <person name="Da Silva C."/>
            <person name="Montanini B."/>
            <person name="Hainaut M."/>
            <person name="Levati E."/>
            <person name="Barry K.W."/>
            <person name="Belfiori B."/>
            <person name="Cichocki N."/>
            <person name="Clum A."/>
            <person name="Dockter R.B."/>
            <person name="Fauchery L."/>
            <person name="Guy J."/>
            <person name="Iotti M."/>
            <person name="Le Tacon F."/>
            <person name="Lindquist E.A."/>
            <person name="Lipzen A."/>
            <person name="Malagnac F."/>
            <person name="Mello A."/>
            <person name="Molinier V."/>
            <person name="Miyauchi S."/>
            <person name="Poulain J."/>
            <person name="Riccioni C."/>
            <person name="Rubini A."/>
            <person name="Sitrit Y."/>
            <person name="Splivallo R."/>
            <person name="Traeger S."/>
            <person name="Wang M."/>
            <person name="Zifcakova L."/>
            <person name="Wipf D."/>
            <person name="Zambonelli A."/>
            <person name="Paolocci F."/>
            <person name="Nowrousian M."/>
            <person name="Ottonello S."/>
            <person name="Baldrian P."/>
            <person name="Spatafora J.W."/>
            <person name="Henrissat B."/>
            <person name="Nagy L.G."/>
            <person name="Aury J.M."/>
            <person name="Wincker P."/>
            <person name="Grigoriev I.V."/>
            <person name="Bonfante P."/>
            <person name="Martin F.M."/>
        </authorList>
    </citation>
    <scope>NUCLEOTIDE SEQUENCE [LARGE SCALE GENOMIC DNA]</scope>
    <source>
        <strain evidence="2 3">ATCC MYA-4762</strain>
    </source>
</reference>
<dbReference type="EMBL" id="ML121528">
    <property type="protein sequence ID" value="RPB29037.1"/>
    <property type="molecule type" value="Genomic_DNA"/>
</dbReference>
<feature type="compositionally biased region" description="Basic and acidic residues" evidence="1">
    <location>
        <begin position="222"/>
        <end position="234"/>
    </location>
</feature>
<feature type="compositionally biased region" description="Basic residues" evidence="1">
    <location>
        <begin position="380"/>
        <end position="394"/>
    </location>
</feature>
<evidence type="ECO:0000313" key="3">
    <source>
        <dbReference type="Proteomes" id="UP000267821"/>
    </source>
</evidence>
<evidence type="ECO:0000256" key="1">
    <source>
        <dbReference type="SAM" id="MobiDB-lite"/>
    </source>
</evidence>
<feature type="compositionally biased region" description="Basic and acidic residues" evidence="1">
    <location>
        <begin position="518"/>
        <end position="532"/>
    </location>
</feature>
<feature type="compositionally biased region" description="Low complexity" evidence="1">
    <location>
        <begin position="315"/>
        <end position="325"/>
    </location>
</feature>
<dbReference type="OrthoDB" id="10434462at2759"/>
<dbReference type="AlphaFoldDB" id="A0A3N4M1Y1"/>
<feature type="region of interest" description="Disordered" evidence="1">
    <location>
        <begin position="315"/>
        <end position="403"/>
    </location>
</feature>
<sequence>MVNGAWLTPPLLAAPHKKQRSKAKPVSQPPTTAPAAEVAPAQSGKGQDRPETRNPSAISCTATALQVPDLLPNADVPRELKIDGWVQPVMAEGIPGKRLLRLRNSQPQTATMAPVPVVVDLSSATMAKGKGKITSSASASKARKGKGQGNNIVKGESKSQNKASLETPDSQPPAYHGIWQPSAPQGVKEKAPAMESTAEPVALSAQKRKHEALSSCSSFSEVVDRDSQLSHDLPKPGGKRQKSDPQPQTQALSVPVAPSKKGKGKSPTHNPTPVTNDLLPPALSTRFGANKRGIMFPVRCEVGQSSASAAAAPALAHASPTATPAILELPAPRRSSRTRVGARPSPEPALGPLRVFRSRPTPPPVIPVARVIKKPSTLSKSKKEKGINKGKGKAPRSPPFGSRDAINKALIDAKADLLIEMACNALGKEFAAGQKNLTPKSLRENGVAKRVFGGRVRDPLFRQYRGEGLGTVIAEEEAGENELAGAADELQGEALADWIRAGAENSKLHQQWTTLNEPDSKGYRLGDNERARGMSPTAVAEEEEDDHEEVKLPPKLRSQVGGSHHPPSVRGRSRSQSTPPMSPWSKGCFEECTQLG</sequence>
<feature type="region of interest" description="Disordered" evidence="1">
    <location>
        <begin position="1"/>
        <end position="57"/>
    </location>
</feature>
<evidence type="ECO:0000313" key="2">
    <source>
        <dbReference type="EMBL" id="RPB29037.1"/>
    </source>
</evidence>
<dbReference type="InParanoid" id="A0A3N4M1Y1"/>
<feature type="compositionally biased region" description="Polar residues" evidence="1">
    <location>
        <begin position="508"/>
        <end position="517"/>
    </location>
</feature>